<keyword evidence="4" id="KW-1185">Reference proteome</keyword>
<evidence type="ECO:0000256" key="1">
    <source>
        <dbReference type="SAM" id="MobiDB-lite"/>
    </source>
</evidence>
<evidence type="ECO:0000313" key="4">
    <source>
        <dbReference type="Proteomes" id="UP000243542"/>
    </source>
</evidence>
<dbReference type="Pfam" id="PF12680">
    <property type="entry name" value="SnoaL_2"/>
    <property type="match status" value="1"/>
</dbReference>
<name>A0A2A9FFE7_9PSEU</name>
<reference evidence="3 4" key="1">
    <citation type="submission" date="2017-10" db="EMBL/GenBank/DDBJ databases">
        <title>Sequencing the genomes of 1000 actinobacteria strains.</title>
        <authorList>
            <person name="Klenk H.-P."/>
        </authorList>
    </citation>
    <scope>NUCLEOTIDE SEQUENCE [LARGE SCALE GENOMIC DNA]</scope>
    <source>
        <strain evidence="3 4">DSM 46092</strain>
    </source>
</reference>
<dbReference type="InterPro" id="IPR037401">
    <property type="entry name" value="SnoaL-like"/>
</dbReference>
<protein>
    <submittedName>
        <fullName evidence="3">SnoaL-like polyketide cyclase</fullName>
    </submittedName>
</protein>
<comment type="caution">
    <text evidence="3">The sequence shown here is derived from an EMBL/GenBank/DDBJ whole genome shotgun (WGS) entry which is preliminary data.</text>
</comment>
<evidence type="ECO:0000259" key="2">
    <source>
        <dbReference type="Pfam" id="PF12680"/>
    </source>
</evidence>
<feature type="region of interest" description="Disordered" evidence="1">
    <location>
        <begin position="1"/>
        <end position="23"/>
    </location>
</feature>
<proteinExistence type="predicted"/>
<dbReference type="InterPro" id="IPR032710">
    <property type="entry name" value="NTF2-like_dom_sf"/>
</dbReference>
<gene>
    <name evidence="3" type="ORF">ATK36_4370</name>
</gene>
<dbReference type="AlphaFoldDB" id="A0A2A9FFE7"/>
<dbReference type="Proteomes" id="UP000243542">
    <property type="component" value="Unassembled WGS sequence"/>
</dbReference>
<evidence type="ECO:0000313" key="3">
    <source>
        <dbReference type="EMBL" id="PFG49230.1"/>
    </source>
</evidence>
<accession>A0A2A9FFE7</accession>
<organism evidence="3 4">
    <name type="scientific">Amycolatopsis sulphurea</name>
    <dbReference type="NCBI Taxonomy" id="76022"/>
    <lineage>
        <taxon>Bacteria</taxon>
        <taxon>Bacillati</taxon>
        <taxon>Actinomycetota</taxon>
        <taxon>Actinomycetes</taxon>
        <taxon>Pseudonocardiales</taxon>
        <taxon>Pseudonocardiaceae</taxon>
        <taxon>Amycolatopsis</taxon>
    </lineage>
</organism>
<sequence length="163" mass="17980">MTRAGTDGAHRETPRSGHGETESRAAAAFDRWYQAHESADLVALAAVLAENVTVRSLFRPAPVRGRERAVEHFKKTLQAFSDLSMPLLGPIGITAMGVVFGEVRFAGHFTGFLTVRDRRYEGERQPFDVSGVVILHTGNDAVTSVRTLFDRDDWLHQIGIPAH</sequence>
<dbReference type="EMBL" id="PDJK01000002">
    <property type="protein sequence ID" value="PFG49230.1"/>
    <property type="molecule type" value="Genomic_DNA"/>
</dbReference>
<feature type="compositionally biased region" description="Basic and acidic residues" evidence="1">
    <location>
        <begin position="8"/>
        <end position="23"/>
    </location>
</feature>
<feature type="domain" description="SnoaL-like" evidence="2">
    <location>
        <begin position="30"/>
        <end position="137"/>
    </location>
</feature>
<dbReference type="SUPFAM" id="SSF54427">
    <property type="entry name" value="NTF2-like"/>
    <property type="match status" value="1"/>
</dbReference>
<dbReference type="Gene3D" id="3.10.450.50">
    <property type="match status" value="1"/>
</dbReference>